<keyword evidence="2" id="KW-0614">Plasmid</keyword>
<evidence type="ECO:0000313" key="3">
    <source>
        <dbReference type="Proteomes" id="UP001064971"/>
    </source>
</evidence>
<evidence type="ECO:0000313" key="2">
    <source>
        <dbReference type="EMBL" id="BDP43280.1"/>
    </source>
</evidence>
<dbReference type="EMBL" id="AP026561">
    <property type="protein sequence ID" value="BDP43280.1"/>
    <property type="molecule type" value="Genomic_DNA"/>
</dbReference>
<keyword evidence="3" id="KW-1185">Reference proteome</keyword>
<sequence>MLFYTHVSDQYAPFHTKVITTNVRDAIHVLDGLLYHQSELKLREHSTDTAGYTEQVFGLCFLLGFRFAPRIRDLGETHLYPPEKPSAYLGLEPMIAQRLHLGLIREHWDELLRLAASIRAGTVTASLMLGKLASYPRQNGLALALRELGRVQRTPFTLEWLQDPGLRRRVQAGLNKGEALHALKRAVAFHRSGEIRDRSFEAQSHRASGLNLVVALISTWNTVYLERAVEALRVQGREVPDEVLAHLSPLTWEHIGLTGDYAWRPEHVPAPGECRRLRP</sequence>
<geneLocation type="plasmid" evidence="2 3">
    <name>pDAETH-1</name>
</geneLocation>
<accession>A0ABN6RIT6</accession>
<organism evidence="2 3">
    <name type="scientific">Deinococcus aetherius</name>
    <dbReference type="NCBI Taxonomy" id="200252"/>
    <lineage>
        <taxon>Bacteria</taxon>
        <taxon>Thermotogati</taxon>
        <taxon>Deinococcota</taxon>
        <taxon>Deinococci</taxon>
        <taxon>Deinococcales</taxon>
        <taxon>Deinococcaceae</taxon>
        <taxon>Deinococcus</taxon>
    </lineage>
</organism>
<gene>
    <name evidence="2" type="ORF">DAETH_32490</name>
</gene>
<dbReference type="Proteomes" id="UP001064971">
    <property type="component" value="Plasmid pDAETH-1"/>
</dbReference>
<feature type="domain" description="Tn3 transposase DDE" evidence="1">
    <location>
        <begin position="2"/>
        <end position="261"/>
    </location>
</feature>
<name>A0ABN6RIT6_9DEIO</name>
<evidence type="ECO:0000259" key="1">
    <source>
        <dbReference type="Pfam" id="PF01526"/>
    </source>
</evidence>
<dbReference type="InterPro" id="IPR002513">
    <property type="entry name" value="Tn3_Tnp_DDE_dom"/>
</dbReference>
<dbReference type="Pfam" id="PF01526">
    <property type="entry name" value="DDE_Tnp_Tn3"/>
    <property type="match status" value="1"/>
</dbReference>
<reference evidence="2" key="1">
    <citation type="submission" date="2022-07" db="EMBL/GenBank/DDBJ databases">
        <title>Complete Genome Sequence of the Radioresistant Bacterium Deinococcus aetherius ST0316, Isolated from the Air Dust collected in Lower Stratosphere above Japan.</title>
        <authorList>
            <person name="Satoh K."/>
            <person name="Hagiwara K."/>
            <person name="Katsumata K."/>
            <person name="Kubo A."/>
            <person name="Yokobori S."/>
            <person name="Yamagishi A."/>
            <person name="Oono Y."/>
            <person name="Narumi I."/>
        </authorList>
    </citation>
    <scope>NUCLEOTIDE SEQUENCE</scope>
    <source>
        <strain evidence="2">ST0316</strain>
        <plasmid evidence="2">pDAETH-1</plasmid>
    </source>
</reference>
<protein>
    <recommendedName>
        <fullName evidence="1">Tn3 transposase DDE domain-containing protein</fullName>
    </recommendedName>
</protein>
<proteinExistence type="predicted"/>